<accession>I7KJV6</accession>
<dbReference type="Proteomes" id="UP000006078">
    <property type="component" value="Unassembled WGS sequence"/>
</dbReference>
<dbReference type="GO" id="GO:0005886">
    <property type="term" value="C:plasma membrane"/>
    <property type="evidence" value="ECO:0007669"/>
    <property type="project" value="UniProtKB-SubCell"/>
</dbReference>
<dbReference type="EMBL" id="CAJZ01000163">
    <property type="protein sequence ID" value="CCI83870.1"/>
    <property type="molecule type" value="Genomic_DNA"/>
</dbReference>
<evidence type="ECO:0000313" key="9">
    <source>
        <dbReference type="EMBL" id="EJZ81680.1"/>
    </source>
</evidence>
<evidence type="ECO:0000313" key="11">
    <source>
        <dbReference type="Proteomes" id="UP000011016"/>
    </source>
</evidence>
<evidence type="ECO:0000256" key="4">
    <source>
        <dbReference type="ARBA" id="ARBA00022989"/>
    </source>
</evidence>
<feature type="region of interest" description="Disordered" evidence="7">
    <location>
        <begin position="289"/>
        <end position="318"/>
    </location>
</feature>
<feature type="transmembrane region" description="Helical" evidence="6">
    <location>
        <begin position="99"/>
        <end position="120"/>
    </location>
</feature>
<evidence type="ECO:0000256" key="1">
    <source>
        <dbReference type="ARBA" id="ARBA00004141"/>
    </source>
</evidence>
<dbReference type="PANTHER" id="PTHR43701:SF12">
    <property type="entry name" value="MEMBRANE TRANSPORTER PROTEIN YTNM-RELATED"/>
    <property type="match status" value="1"/>
</dbReference>
<evidence type="ECO:0000256" key="6">
    <source>
        <dbReference type="RuleBase" id="RU363041"/>
    </source>
</evidence>
<keyword evidence="5 6" id="KW-0472">Membrane</keyword>
<evidence type="ECO:0000256" key="7">
    <source>
        <dbReference type="SAM" id="MobiDB-lite"/>
    </source>
</evidence>
<dbReference type="Pfam" id="PF01925">
    <property type="entry name" value="TauE"/>
    <property type="match status" value="1"/>
</dbReference>
<dbReference type="EMBL" id="AHAE01000067">
    <property type="protein sequence ID" value="EJZ81680.1"/>
    <property type="molecule type" value="Genomic_DNA"/>
</dbReference>
<protein>
    <recommendedName>
        <fullName evidence="6">Probable membrane transporter protein</fullName>
    </recommendedName>
</protein>
<dbReference type="PATRIC" id="fig|883169.3.peg.1360"/>
<dbReference type="OrthoDB" id="45564at2"/>
<keyword evidence="10" id="KW-1185">Reference proteome</keyword>
<dbReference type="Proteomes" id="UP000011016">
    <property type="component" value="Unassembled WGS sequence"/>
</dbReference>
<dbReference type="PANTHER" id="PTHR43701">
    <property type="entry name" value="MEMBRANE TRANSPORTER PROTEIN MJ0441-RELATED"/>
    <property type="match status" value="1"/>
</dbReference>
<name>I7KJV6_9CORY</name>
<evidence type="ECO:0000313" key="8">
    <source>
        <dbReference type="EMBL" id="CCI83870.1"/>
    </source>
</evidence>
<dbReference type="RefSeq" id="WP_004601301.1">
    <property type="nucleotide sequence ID" value="NZ_HF541867.1"/>
</dbReference>
<evidence type="ECO:0000313" key="10">
    <source>
        <dbReference type="Proteomes" id="UP000006078"/>
    </source>
</evidence>
<comment type="similarity">
    <text evidence="2 6">Belongs to the 4-toluene sulfonate uptake permease (TSUP) (TC 2.A.102) family.</text>
</comment>
<dbReference type="HOGENOM" id="CLU_059164_1_0_11"/>
<feature type="transmembrane region" description="Helical" evidence="6">
    <location>
        <begin position="71"/>
        <end position="93"/>
    </location>
</feature>
<proteinExistence type="inferred from homology"/>
<dbReference type="AlphaFoldDB" id="I7KJV6"/>
<dbReference type="STRING" id="29321.AAV33_06470"/>
<evidence type="ECO:0000256" key="3">
    <source>
        <dbReference type="ARBA" id="ARBA00022692"/>
    </source>
</evidence>
<keyword evidence="6" id="KW-1003">Cell membrane</keyword>
<dbReference type="InterPro" id="IPR002781">
    <property type="entry name" value="TM_pro_TauE-like"/>
</dbReference>
<feature type="transmembrane region" description="Helical" evidence="6">
    <location>
        <begin position="264"/>
        <end position="283"/>
    </location>
</feature>
<dbReference type="eggNOG" id="COG0730">
    <property type="taxonomic scope" value="Bacteria"/>
</dbReference>
<feature type="compositionally biased region" description="Acidic residues" evidence="7">
    <location>
        <begin position="309"/>
        <end position="318"/>
    </location>
</feature>
<dbReference type="InterPro" id="IPR051598">
    <property type="entry name" value="TSUP/Inactive_protease-like"/>
</dbReference>
<comment type="caution">
    <text evidence="8">The sequence shown here is derived from an EMBL/GenBank/DDBJ whole genome shotgun (WGS) entry which is preliminary data.</text>
</comment>
<reference evidence="9 10" key="2">
    <citation type="submission" date="2012-08" db="EMBL/GenBank/DDBJ databases">
        <title>The Genome Sequence of Turicella otitidis ATCC 51513.</title>
        <authorList>
            <consortium name="The Broad Institute Genome Sequencing Platform"/>
            <person name="Earl A."/>
            <person name="Ward D."/>
            <person name="Feldgarden M."/>
            <person name="Gevers D."/>
            <person name="Huys G."/>
            <person name="Walker B."/>
            <person name="Young S.K."/>
            <person name="Zeng Q."/>
            <person name="Gargeya S."/>
            <person name="Fitzgerald M."/>
            <person name="Haas B."/>
            <person name="Abouelleil A."/>
            <person name="Alvarado L."/>
            <person name="Arachchi H.M."/>
            <person name="Berlin A.M."/>
            <person name="Chapman S.B."/>
            <person name="Goldberg J."/>
            <person name="Griggs A."/>
            <person name="Gujja S."/>
            <person name="Hansen M."/>
            <person name="Howarth C."/>
            <person name="Imamovic A."/>
            <person name="Larimer J."/>
            <person name="McCowen C."/>
            <person name="Montmayeur A."/>
            <person name="Murphy C."/>
            <person name="Neiman D."/>
            <person name="Pearson M."/>
            <person name="Priest M."/>
            <person name="Roberts A."/>
            <person name="Saif S."/>
            <person name="Shea T."/>
            <person name="Sisk P."/>
            <person name="Sykes S."/>
            <person name="Wortman J."/>
            <person name="Nusbaum C."/>
            <person name="Birren B."/>
        </authorList>
    </citation>
    <scope>NUCLEOTIDE SEQUENCE [LARGE SCALE GENOMIC DNA]</scope>
    <source>
        <strain evidence="9 10">ATCC 51513</strain>
    </source>
</reference>
<comment type="subcellular location">
    <subcellularLocation>
        <location evidence="6">Cell membrane</location>
        <topology evidence="6">Multi-pass membrane protein</topology>
    </subcellularLocation>
    <subcellularLocation>
        <location evidence="1">Membrane</location>
        <topology evidence="1">Multi-pass membrane protein</topology>
    </subcellularLocation>
</comment>
<organism evidence="8 11">
    <name type="scientific">Corynebacterium otitidis ATCC 51513</name>
    <dbReference type="NCBI Taxonomy" id="883169"/>
    <lineage>
        <taxon>Bacteria</taxon>
        <taxon>Bacillati</taxon>
        <taxon>Actinomycetota</taxon>
        <taxon>Actinomycetes</taxon>
        <taxon>Mycobacteriales</taxon>
        <taxon>Corynebacteriaceae</taxon>
        <taxon>Corynebacterium</taxon>
    </lineage>
</organism>
<feature type="transmembrane region" description="Helical" evidence="6">
    <location>
        <begin position="202"/>
        <end position="226"/>
    </location>
</feature>
<gene>
    <name evidence="8" type="primary">cysZ</name>
    <name evidence="8" type="ORF">BN46_1144</name>
    <name evidence="9" type="ORF">HMPREF9719_01411</name>
</gene>
<feature type="transmembrane region" description="Helical" evidence="6">
    <location>
        <begin position="175"/>
        <end position="196"/>
    </location>
</feature>
<keyword evidence="4 6" id="KW-1133">Transmembrane helix</keyword>
<evidence type="ECO:0000256" key="2">
    <source>
        <dbReference type="ARBA" id="ARBA00009142"/>
    </source>
</evidence>
<evidence type="ECO:0000256" key="5">
    <source>
        <dbReference type="ARBA" id="ARBA00023136"/>
    </source>
</evidence>
<keyword evidence="3 6" id="KW-0812">Transmembrane</keyword>
<reference evidence="8 11" key="1">
    <citation type="journal article" date="2012" name="J. Bacteriol.">
        <title>Draft Genome Sequence of Turicella otitidis ATCC 51513, Isolated from Middle Ear Fluid from a Child with Otitis Media.</title>
        <authorList>
            <person name="Brinkrolf K."/>
            <person name="Schneider J."/>
            <person name="Knecht M."/>
            <person name="Ruckert C."/>
            <person name="Tauch A."/>
        </authorList>
    </citation>
    <scope>NUCLEOTIDE SEQUENCE [LARGE SCALE GENOMIC DNA]</scope>
    <source>
        <strain evidence="8 11">ATCC 51513</strain>
    </source>
</reference>
<sequence>MPSLILIALAGLLAQLVDGGLGMGFGVVSTSFLISFAGLAPAAASASVHVAELGTTFVSGLSHWRFGNVKWGIVLWLAVPGAVGAFAGATFLSNISTEAATPIMGLILTGIGLFLMARFVRGWSPAPTKNAHHNRGFLGVLGVFGGFIDSTGGGGWGPTTTSTLLAVGKDEPRKVIGTVSASEFLVTLAAVLGFVYGLREEILEYGTAILALLAGGVIAAPLAAYIVTKINPAALGGVVGTLLIVLNLPDVLEAAGVGDTANNVVRVLVIVVGLGSTLAGYLYNRKHEKDKEQQGFGEEAAESSAGAESESEAADAHR</sequence>